<gene>
    <name evidence="2" type="ORF">Bxe_B0111</name>
</gene>
<dbReference type="AlphaFoldDB" id="Q13JB5"/>
<dbReference type="OrthoDB" id="6903082at2"/>
<dbReference type="RefSeq" id="WP_011493088.1">
    <property type="nucleotide sequence ID" value="NC_007952.1"/>
</dbReference>
<accession>Q13JB5</accession>
<evidence type="ECO:0000313" key="2">
    <source>
        <dbReference type="EMBL" id="ABE35824.1"/>
    </source>
</evidence>
<dbReference type="Proteomes" id="UP000001817">
    <property type="component" value="Chromosome 2"/>
</dbReference>
<dbReference type="Gene3D" id="1.10.260.40">
    <property type="entry name" value="lambda repressor-like DNA-binding domains"/>
    <property type="match status" value="1"/>
</dbReference>
<dbReference type="PROSITE" id="PS50943">
    <property type="entry name" value="HTH_CROC1"/>
    <property type="match status" value="1"/>
</dbReference>
<dbReference type="eggNOG" id="COG1396">
    <property type="taxonomic scope" value="Bacteria"/>
</dbReference>
<name>Q13JB5_PARXL</name>
<reference evidence="2 3" key="1">
    <citation type="journal article" date="2006" name="Proc. Natl. Acad. Sci. U.S.A.">
        <title>Burkholderia xenovorans LB400 harbors a multi-replicon, 9.73-Mbp genome shaped for versatility.</title>
        <authorList>
            <person name="Chain P.S."/>
            <person name="Denef V.J."/>
            <person name="Konstantinidis K.T."/>
            <person name="Vergez L.M."/>
            <person name="Agullo L."/>
            <person name="Reyes V.L."/>
            <person name="Hauser L."/>
            <person name="Cordova M."/>
            <person name="Gomez L."/>
            <person name="Gonzalez M."/>
            <person name="Land M."/>
            <person name="Lao V."/>
            <person name="Larimer F."/>
            <person name="LiPuma J.J."/>
            <person name="Mahenthiralingam E."/>
            <person name="Malfatti S.A."/>
            <person name="Marx C.J."/>
            <person name="Parnell J.J."/>
            <person name="Ramette A."/>
            <person name="Richardson P."/>
            <person name="Seeger M."/>
            <person name="Smith D."/>
            <person name="Spilker T."/>
            <person name="Sul W.J."/>
            <person name="Tsoi T.V."/>
            <person name="Ulrich L.E."/>
            <person name="Zhulin I.B."/>
            <person name="Tiedje J.M."/>
        </authorList>
    </citation>
    <scope>NUCLEOTIDE SEQUENCE [LARGE SCALE GENOMIC DNA]</scope>
    <source>
        <strain evidence="2 3">LB400</strain>
    </source>
</reference>
<dbReference type="GO" id="GO:0003677">
    <property type="term" value="F:DNA binding"/>
    <property type="evidence" value="ECO:0007669"/>
    <property type="project" value="InterPro"/>
</dbReference>
<dbReference type="EMBL" id="CP000271">
    <property type="protein sequence ID" value="ABE35824.1"/>
    <property type="molecule type" value="Genomic_DNA"/>
</dbReference>
<proteinExistence type="predicted"/>
<dbReference type="InterPro" id="IPR010982">
    <property type="entry name" value="Lambda_DNA-bd_dom_sf"/>
</dbReference>
<dbReference type="InterPro" id="IPR001387">
    <property type="entry name" value="Cro/C1-type_HTH"/>
</dbReference>
<organism evidence="2 3">
    <name type="scientific">Paraburkholderia xenovorans (strain LB400)</name>
    <dbReference type="NCBI Taxonomy" id="266265"/>
    <lineage>
        <taxon>Bacteria</taxon>
        <taxon>Pseudomonadati</taxon>
        <taxon>Pseudomonadota</taxon>
        <taxon>Betaproteobacteria</taxon>
        <taxon>Burkholderiales</taxon>
        <taxon>Burkholderiaceae</taxon>
        <taxon>Paraburkholderia</taxon>
    </lineage>
</organism>
<dbReference type="SUPFAM" id="SSF47413">
    <property type="entry name" value="lambda repressor-like DNA-binding domains"/>
    <property type="match status" value="1"/>
</dbReference>
<dbReference type="CDD" id="cd00093">
    <property type="entry name" value="HTH_XRE"/>
    <property type="match status" value="1"/>
</dbReference>
<keyword evidence="3" id="KW-1185">Reference proteome</keyword>
<feature type="domain" description="HTH cro/C1-type" evidence="1">
    <location>
        <begin position="17"/>
        <end position="64"/>
    </location>
</feature>
<dbReference type="KEGG" id="bxe:Bxe_B0111"/>
<evidence type="ECO:0000313" key="3">
    <source>
        <dbReference type="Proteomes" id="UP000001817"/>
    </source>
</evidence>
<dbReference type="STRING" id="266265.Bxe_B0111"/>
<evidence type="ECO:0000259" key="1">
    <source>
        <dbReference type="PROSITE" id="PS50943"/>
    </source>
</evidence>
<sequence>MATQLPKVTDPNFRTALKEARLAANLSFRELAKRVGIHEVMPSRYENAEHSNATFPGLKTWEKLNGVLFPDSPPVANVDSPPTATATYASETLPNARLLRDAPIDEIVAELKRRGAASVSINW</sequence>
<dbReference type="KEGG" id="bxb:DR64_5461"/>
<protein>
    <submittedName>
        <fullName evidence="2">Transcriptional regulator, XRE family</fullName>
    </submittedName>
</protein>
<dbReference type="DNASU" id="4009400"/>